<dbReference type="GO" id="GO:0033194">
    <property type="term" value="P:response to hydroperoxide"/>
    <property type="evidence" value="ECO:0007669"/>
    <property type="project" value="TreeGrafter"/>
</dbReference>
<protein>
    <recommendedName>
        <fullName evidence="1">UPF0246 protein QV01_04750</fullName>
    </recommendedName>
</protein>
<dbReference type="EMBL" id="JTJM01000018">
    <property type="protein sequence ID" value="OBW92556.1"/>
    <property type="molecule type" value="Genomic_DNA"/>
</dbReference>
<dbReference type="PANTHER" id="PTHR30283:SF4">
    <property type="entry name" value="PEROXIDE STRESS RESISTANCE PROTEIN YAAA"/>
    <property type="match status" value="1"/>
</dbReference>
<reference evidence="2 3" key="1">
    <citation type="submission" date="2014-11" db="EMBL/GenBank/DDBJ databases">
        <title>Pan-genome of Gallibacterium spp.</title>
        <authorList>
            <person name="Kudirkiene E."/>
            <person name="Bojesen A.M."/>
        </authorList>
    </citation>
    <scope>NUCLEOTIDE SEQUENCE [LARGE SCALE GENOMIC DNA]</scope>
    <source>
        <strain evidence="2 3">F151</strain>
    </source>
</reference>
<dbReference type="GO" id="GO:0005829">
    <property type="term" value="C:cytosol"/>
    <property type="evidence" value="ECO:0007669"/>
    <property type="project" value="TreeGrafter"/>
</dbReference>
<dbReference type="PANTHER" id="PTHR30283">
    <property type="entry name" value="PEROXIDE STRESS RESPONSE PROTEIN YAAA"/>
    <property type="match status" value="1"/>
</dbReference>
<dbReference type="AlphaFoldDB" id="A0A1A7NSS0"/>
<evidence type="ECO:0000256" key="1">
    <source>
        <dbReference type="HAMAP-Rule" id="MF_00652"/>
    </source>
</evidence>
<dbReference type="RefSeq" id="WP_065239124.1">
    <property type="nucleotide sequence ID" value="NZ_JTJM01000018.1"/>
</dbReference>
<evidence type="ECO:0000313" key="2">
    <source>
        <dbReference type="EMBL" id="OBW92556.1"/>
    </source>
</evidence>
<name>A0A1A7NSS0_9PAST</name>
<dbReference type="OrthoDB" id="9777133at2"/>
<proteinExistence type="inferred from homology"/>
<evidence type="ECO:0000313" key="3">
    <source>
        <dbReference type="Proteomes" id="UP000243558"/>
    </source>
</evidence>
<dbReference type="NCBIfam" id="NF002542">
    <property type="entry name" value="PRK02101.1-3"/>
    <property type="match status" value="1"/>
</dbReference>
<dbReference type="NCBIfam" id="NF002541">
    <property type="entry name" value="PRK02101.1-1"/>
    <property type="match status" value="1"/>
</dbReference>
<gene>
    <name evidence="2" type="ORF">QV01_04750</name>
</gene>
<dbReference type="HAMAP" id="MF_00652">
    <property type="entry name" value="UPF0246"/>
    <property type="match status" value="1"/>
</dbReference>
<dbReference type="PATRIC" id="fig|505345.7.peg.941"/>
<keyword evidence="3" id="KW-1185">Reference proteome</keyword>
<comment type="similarity">
    <text evidence="1">Belongs to the UPF0246 family.</text>
</comment>
<comment type="caution">
    <text evidence="2">The sequence shown here is derived from an EMBL/GenBank/DDBJ whole genome shotgun (WGS) entry which is preliminary data.</text>
</comment>
<sequence>MLAIISPAKTLDFTTPAPINTVTQPSLTTYSEQLINLCRQLTPAEIASLMKISDKLAGLNAARFAEWQVEHNQNNSKAAIYAFKGDVYTGLDAESLSVADIDFAQTHLRMLSGLYGLLRPLDLMQPYRLEMGTKLANPHGKDLYQFWGNIITDHLQQAIDQQGDNLLINAASDEYFKAVNSDRLKATIVKPIFMDYKNGRYKIISFYAKKARGLFCRYLVQNQVTEIEQLKAFDLAGYWFDKTASTATELVFKRELSDD</sequence>
<accession>A0A1A7NSS0</accession>
<dbReference type="Pfam" id="PF03883">
    <property type="entry name" value="H2O2_YaaD"/>
    <property type="match status" value="1"/>
</dbReference>
<dbReference type="InterPro" id="IPR005583">
    <property type="entry name" value="YaaA"/>
</dbReference>
<organism evidence="2 3">
    <name type="scientific">Gallibacterium genomosp. 3</name>
    <dbReference type="NCBI Taxonomy" id="505345"/>
    <lineage>
        <taxon>Bacteria</taxon>
        <taxon>Pseudomonadati</taxon>
        <taxon>Pseudomonadota</taxon>
        <taxon>Gammaproteobacteria</taxon>
        <taxon>Pasteurellales</taxon>
        <taxon>Pasteurellaceae</taxon>
        <taxon>Gallibacterium</taxon>
    </lineage>
</organism>
<dbReference type="Proteomes" id="UP000243558">
    <property type="component" value="Unassembled WGS sequence"/>
</dbReference>